<reference evidence="1" key="1">
    <citation type="journal article" date="2023" name="Mol. Phylogenet. Evol.">
        <title>Genome-scale phylogeny and comparative genomics of the fungal order Sordariales.</title>
        <authorList>
            <person name="Hensen N."/>
            <person name="Bonometti L."/>
            <person name="Westerberg I."/>
            <person name="Brannstrom I.O."/>
            <person name="Guillou S."/>
            <person name="Cros-Aarteil S."/>
            <person name="Calhoun S."/>
            <person name="Haridas S."/>
            <person name="Kuo A."/>
            <person name="Mondo S."/>
            <person name="Pangilinan J."/>
            <person name="Riley R."/>
            <person name="LaButti K."/>
            <person name="Andreopoulos B."/>
            <person name="Lipzen A."/>
            <person name="Chen C."/>
            <person name="Yan M."/>
            <person name="Daum C."/>
            <person name="Ng V."/>
            <person name="Clum A."/>
            <person name="Steindorff A."/>
            <person name="Ohm R.A."/>
            <person name="Martin F."/>
            <person name="Silar P."/>
            <person name="Natvig D.O."/>
            <person name="Lalanne C."/>
            <person name="Gautier V."/>
            <person name="Ament-Velasquez S.L."/>
            <person name="Kruys A."/>
            <person name="Hutchinson M.I."/>
            <person name="Powell A.J."/>
            <person name="Barry K."/>
            <person name="Miller A.N."/>
            <person name="Grigoriev I.V."/>
            <person name="Debuchy R."/>
            <person name="Gladieux P."/>
            <person name="Hiltunen Thoren M."/>
            <person name="Johannesson H."/>
        </authorList>
    </citation>
    <scope>NUCLEOTIDE SEQUENCE</scope>
    <source>
        <strain evidence="1">CBS 103.79</strain>
    </source>
</reference>
<dbReference type="EMBL" id="MU855396">
    <property type="protein sequence ID" value="KAK3904465.1"/>
    <property type="molecule type" value="Genomic_DNA"/>
</dbReference>
<dbReference type="AlphaFoldDB" id="A0AAN6MP15"/>
<evidence type="ECO:0008006" key="3">
    <source>
        <dbReference type="Google" id="ProtNLM"/>
    </source>
</evidence>
<accession>A0AAN6MP15</accession>
<evidence type="ECO:0000313" key="2">
    <source>
        <dbReference type="Proteomes" id="UP001303889"/>
    </source>
</evidence>
<proteinExistence type="predicted"/>
<sequence>MGQPTQDDPAAGDQAPTPSLSFLLEGLPAELRDQILLSVPDLATLCALVHVSPVMHAQYMANRDNLLRACVDRELDGLYVHA</sequence>
<protein>
    <recommendedName>
        <fullName evidence="3">F-box domain-containing protein</fullName>
    </recommendedName>
</protein>
<dbReference type="Proteomes" id="UP001303889">
    <property type="component" value="Unassembled WGS sequence"/>
</dbReference>
<organism evidence="1 2">
    <name type="scientific">Staphylotrichum tortipilum</name>
    <dbReference type="NCBI Taxonomy" id="2831512"/>
    <lineage>
        <taxon>Eukaryota</taxon>
        <taxon>Fungi</taxon>
        <taxon>Dikarya</taxon>
        <taxon>Ascomycota</taxon>
        <taxon>Pezizomycotina</taxon>
        <taxon>Sordariomycetes</taxon>
        <taxon>Sordariomycetidae</taxon>
        <taxon>Sordariales</taxon>
        <taxon>Chaetomiaceae</taxon>
        <taxon>Staphylotrichum</taxon>
    </lineage>
</organism>
<comment type="caution">
    <text evidence="1">The sequence shown here is derived from an EMBL/GenBank/DDBJ whole genome shotgun (WGS) entry which is preliminary data.</text>
</comment>
<reference evidence="1" key="2">
    <citation type="submission" date="2023-05" db="EMBL/GenBank/DDBJ databases">
        <authorList>
            <consortium name="Lawrence Berkeley National Laboratory"/>
            <person name="Steindorff A."/>
            <person name="Hensen N."/>
            <person name="Bonometti L."/>
            <person name="Westerberg I."/>
            <person name="Brannstrom I.O."/>
            <person name="Guillou S."/>
            <person name="Cros-Aarteil S."/>
            <person name="Calhoun S."/>
            <person name="Haridas S."/>
            <person name="Kuo A."/>
            <person name="Mondo S."/>
            <person name="Pangilinan J."/>
            <person name="Riley R."/>
            <person name="Labutti K."/>
            <person name="Andreopoulos B."/>
            <person name="Lipzen A."/>
            <person name="Chen C."/>
            <person name="Yanf M."/>
            <person name="Daum C."/>
            <person name="Ng V."/>
            <person name="Clum A."/>
            <person name="Ohm R."/>
            <person name="Martin F."/>
            <person name="Silar P."/>
            <person name="Natvig D."/>
            <person name="Lalanne C."/>
            <person name="Gautier V."/>
            <person name="Ament-Velasquez S.L."/>
            <person name="Kruys A."/>
            <person name="Hutchinson M.I."/>
            <person name="Powell A.J."/>
            <person name="Barry K."/>
            <person name="Miller A.N."/>
            <person name="Grigoriev I.V."/>
            <person name="Debuchy R."/>
            <person name="Gladieux P."/>
            <person name="Thoren M.H."/>
            <person name="Johannesson H."/>
        </authorList>
    </citation>
    <scope>NUCLEOTIDE SEQUENCE</scope>
    <source>
        <strain evidence="1">CBS 103.79</strain>
    </source>
</reference>
<gene>
    <name evidence="1" type="ORF">C8A05DRAFT_31742</name>
</gene>
<name>A0AAN6MP15_9PEZI</name>
<keyword evidence="2" id="KW-1185">Reference proteome</keyword>
<evidence type="ECO:0000313" key="1">
    <source>
        <dbReference type="EMBL" id="KAK3904465.1"/>
    </source>
</evidence>